<feature type="transmembrane region" description="Helical" evidence="1">
    <location>
        <begin position="74"/>
        <end position="93"/>
    </location>
</feature>
<keyword evidence="3" id="KW-1185">Reference proteome</keyword>
<sequence length="366" mass="39276">MSTRRDEIRADKAAAAAQRREDAAAAAQVRIAEQAAAAKLRREDKAVAEQTDQKRRDDRRARIARAATWAREHVIDLLAVPVIVVPAVLAWTAMATYGKHVFGEIGVLLPMFSEGAMWFFAVATTVRARRNPGTQVAHLQAGTAIFAVIAAVLNFVHGLDMQGGGVANGAVMGLVSVAGVVAHQLVTAGPRRTRGERDEATIARQVASRERKVRRAAVRQAVAELDERGHARLVFRPGRVALDGRTLVDAVVPGLPVPAAIEHVELADEITDWLATQTGTHPLGTAALPDFAELARPYQPLAGTAPDPRVRELAEQVRDAIATGDLPARPSRRKVRAHLRIRNEMAGEVMAELTRTDDDGAAGVAA</sequence>
<organism evidence="2 3">
    <name type="scientific">Amycolatopsis antarctica</name>
    <dbReference type="NCBI Taxonomy" id="1854586"/>
    <lineage>
        <taxon>Bacteria</taxon>
        <taxon>Bacillati</taxon>
        <taxon>Actinomycetota</taxon>
        <taxon>Actinomycetes</taxon>
        <taxon>Pseudonocardiales</taxon>
        <taxon>Pseudonocardiaceae</taxon>
        <taxon>Amycolatopsis</taxon>
    </lineage>
</organism>
<evidence type="ECO:0000313" key="3">
    <source>
        <dbReference type="Proteomes" id="UP000242444"/>
    </source>
</evidence>
<dbReference type="Proteomes" id="UP000242444">
    <property type="component" value="Unassembled WGS sequence"/>
</dbReference>
<evidence type="ECO:0000256" key="1">
    <source>
        <dbReference type="SAM" id="Phobius"/>
    </source>
</evidence>
<dbReference type="InParanoid" id="A0A263CV92"/>
<gene>
    <name evidence="2" type="ORF">CFN78_28200</name>
</gene>
<dbReference type="AlphaFoldDB" id="A0A263CV92"/>
<dbReference type="OrthoDB" id="3214913at2"/>
<proteinExistence type="predicted"/>
<feature type="transmembrane region" description="Helical" evidence="1">
    <location>
        <begin position="138"/>
        <end position="159"/>
    </location>
</feature>
<evidence type="ECO:0008006" key="4">
    <source>
        <dbReference type="Google" id="ProtNLM"/>
    </source>
</evidence>
<dbReference type="EMBL" id="NKYE01000032">
    <property type="protein sequence ID" value="OZM69908.1"/>
    <property type="molecule type" value="Genomic_DNA"/>
</dbReference>
<name>A0A263CV92_9PSEU</name>
<feature type="transmembrane region" description="Helical" evidence="1">
    <location>
        <begin position="105"/>
        <end position="126"/>
    </location>
</feature>
<keyword evidence="1" id="KW-1133">Transmembrane helix</keyword>
<dbReference type="RefSeq" id="WP_094866368.1">
    <property type="nucleotide sequence ID" value="NZ_NKYE01000032.1"/>
</dbReference>
<reference evidence="2 3" key="1">
    <citation type="submission" date="2017-07" db="EMBL/GenBank/DDBJ databases">
        <title>Amycolatopsis antarcticus sp. nov., isolated from the surface of an Antarcticus brown macroalga.</title>
        <authorList>
            <person name="Wang J."/>
            <person name="Leiva S."/>
            <person name="Huang J."/>
            <person name="Huang Y."/>
        </authorList>
    </citation>
    <scope>NUCLEOTIDE SEQUENCE [LARGE SCALE GENOMIC DNA]</scope>
    <source>
        <strain evidence="2 3">AU-G6</strain>
    </source>
</reference>
<evidence type="ECO:0000313" key="2">
    <source>
        <dbReference type="EMBL" id="OZM69908.1"/>
    </source>
</evidence>
<protein>
    <recommendedName>
        <fullName evidence="4">DUF2637 domain-containing protein</fullName>
    </recommendedName>
</protein>
<keyword evidence="1" id="KW-0812">Transmembrane</keyword>
<keyword evidence="1" id="KW-0472">Membrane</keyword>
<accession>A0A263CV92</accession>
<feature type="transmembrane region" description="Helical" evidence="1">
    <location>
        <begin position="165"/>
        <end position="186"/>
    </location>
</feature>
<comment type="caution">
    <text evidence="2">The sequence shown here is derived from an EMBL/GenBank/DDBJ whole genome shotgun (WGS) entry which is preliminary data.</text>
</comment>